<keyword evidence="4" id="KW-1185">Reference proteome</keyword>
<dbReference type="GO" id="GO:0004222">
    <property type="term" value="F:metalloendopeptidase activity"/>
    <property type="evidence" value="ECO:0007669"/>
    <property type="project" value="TreeGrafter"/>
</dbReference>
<dbReference type="InterPro" id="IPR036779">
    <property type="entry name" value="LysM_dom_sf"/>
</dbReference>
<name>A0A160T020_9CHLR</name>
<dbReference type="KEGG" id="pbf:CFX0092_A1188"/>
<feature type="domain" description="LysM" evidence="2">
    <location>
        <begin position="94"/>
        <end position="138"/>
    </location>
</feature>
<accession>A0A160T020</accession>
<feature type="domain" description="LysM" evidence="2">
    <location>
        <begin position="208"/>
        <end position="252"/>
    </location>
</feature>
<organism evidence="3 4">
    <name type="scientific">Candidatus Promineifilum breve</name>
    <dbReference type="NCBI Taxonomy" id="1806508"/>
    <lineage>
        <taxon>Bacteria</taxon>
        <taxon>Bacillati</taxon>
        <taxon>Chloroflexota</taxon>
        <taxon>Ardenticatenia</taxon>
        <taxon>Candidatus Promineifilales</taxon>
        <taxon>Candidatus Promineifilaceae</taxon>
        <taxon>Candidatus Promineifilum</taxon>
    </lineage>
</organism>
<dbReference type="PANTHER" id="PTHR21666:SF270">
    <property type="entry name" value="MUREIN HYDROLASE ACTIVATOR ENVC"/>
    <property type="match status" value="1"/>
</dbReference>
<dbReference type="InterPro" id="IPR011055">
    <property type="entry name" value="Dup_hybrid_motif"/>
</dbReference>
<dbReference type="SUPFAM" id="SSF51261">
    <property type="entry name" value="Duplicated hybrid motif"/>
    <property type="match status" value="1"/>
</dbReference>
<evidence type="ECO:0000313" key="4">
    <source>
        <dbReference type="Proteomes" id="UP000215027"/>
    </source>
</evidence>
<protein>
    <recommendedName>
        <fullName evidence="2">LysM domain-containing protein</fullName>
    </recommendedName>
</protein>
<feature type="domain" description="LysM" evidence="2">
    <location>
        <begin position="148"/>
        <end position="193"/>
    </location>
</feature>
<proteinExistence type="predicted"/>
<dbReference type="Gene3D" id="2.70.70.10">
    <property type="entry name" value="Glucose Permease (Domain IIA)"/>
    <property type="match status" value="1"/>
</dbReference>
<feature type="compositionally biased region" description="Pro residues" evidence="1">
    <location>
        <begin position="82"/>
        <end position="93"/>
    </location>
</feature>
<evidence type="ECO:0000256" key="1">
    <source>
        <dbReference type="SAM" id="MobiDB-lite"/>
    </source>
</evidence>
<dbReference type="InterPro" id="IPR016047">
    <property type="entry name" value="M23ase_b-sheet_dom"/>
</dbReference>
<evidence type="ECO:0000259" key="2">
    <source>
        <dbReference type="PROSITE" id="PS51782"/>
    </source>
</evidence>
<dbReference type="EMBL" id="LN890655">
    <property type="protein sequence ID" value="CUS03066.2"/>
    <property type="molecule type" value="Genomic_DNA"/>
</dbReference>
<dbReference type="SMART" id="SM00257">
    <property type="entry name" value="LysM"/>
    <property type="match status" value="3"/>
</dbReference>
<gene>
    <name evidence="3" type="ORF">CFX0092_A1188</name>
</gene>
<feature type="region of interest" description="Disordered" evidence="1">
    <location>
        <begin position="52"/>
        <end position="93"/>
    </location>
</feature>
<dbReference type="Pfam" id="PF01476">
    <property type="entry name" value="LysM"/>
    <property type="match status" value="3"/>
</dbReference>
<dbReference type="CDD" id="cd00118">
    <property type="entry name" value="LysM"/>
    <property type="match status" value="3"/>
</dbReference>
<dbReference type="CDD" id="cd12797">
    <property type="entry name" value="M23_peptidase"/>
    <property type="match status" value="1"/>
</dbReference>
<dbReference type="Gene3D" id="3.10.350.10">
    <property type="entry name" value="LysM domain"/>
    <property type="match status" value="3"/>
</dbReference>
<dbReference type="InterPro" id="IPR050570">
    <property type="entry name" value="Cell_wall_metabolism_enzyme"/>
</dbReference>
<dbReference type="PROSITE" id="PS51782">
    <property type="entry name" value="LYSM"/>
    <property type="match status" value="3"/>
</dbReference>
<dbReference type="InterPro" id="IPR018392">
    <property type="entry name" value="LysM"/>
</dbReference>
<dbReference type="Proteomes" id="UP000215027">
    <property type="component" value="Chromosome I"/>
</dbReference>
<reference evidence="3" key="1">
    <citation type="submission" date="2016-01" db="EMBL/GenBank/DDBJ databases">
        <authorList>
            <person name="Mcilroy J.S."/>
            <person name="Karst M S."/>
            <person name="Albertsen M."/>
        </authorList>
    </citation>
    <scope>NUCLEOTIDE SEQUENCE</scope>
    <source>
        <strain evidence="3">Cfx-K</strain>
    </source>
</reference>
<dbReference type="AlphaFoldDB" id="A0A160T020"/>
<dbReference type="PANTHER" id="PTHR21666">
    <property type="entry name" value="PEPTIDASE-RELATED"/>
    <property type="match status" value="1"/>
</dbReference>
<dbReference type="SUPFAM" id="SSF54106">
    <property type="entry name" value="LysM domain"/>
    <property type="match status" value="3"/>
</dbReference>
<feature type="compositionally biased region" description="Low complexity" evidence="1">
    <location>
        <begin position="67"/>
        <end position="81"/>
    </location>
</feature>
<dbReference type="Pfam" id="PF01551">
    <property type="entry name" value="Peptidase_M23"/>
    <property type="match status" value="1"/>
</dbReference>
<evidence type="ECO:0000313" key="3">
    <source>
        <dbReference type="EMBL" id="CUS03066.2"/>
    </source>
</evidence>
<sequence>MPLGKRGRFRQNTGLDMSYRRLLPPFLLAALALMALAWPFHVAAQTPAQTLQPTPTLAAPGAPPTTPASGPTATPGATAPAGPTPDPAAPPIPRVHVVQDGENLTIIATNFGVTVDEILAVNNLANGDLLQVGQELIIPGGSGEAIATAYTITPGDTPAGVAAGFNTTLADVIATNRLITADPPLIVGQALSVISRNGSATSRPATGRPYLVAAGDTLLQVAARFGLTPEAVAAANDLAPQTYLFAGQRLRIPDETAVYRHLPEGWLDLRLNAAATAQGETLAVYVANLLPGTPAGRLGDQPLQFAPSGDGYVAFTGIDAFAEPGLYDLEISGGDERGLWAPLRARLRVAETAYDTQYVEVGEALDGLLDPAVRATEDEFLRTIYDQFTAEQRWTGVFTTPLTTTVVSAAYGGRRSYNGGPIEIYHTGIDYAAAEGTTVLAPAAGTVVFSDTTELRGNVIIIDHGLGVMTGYYHLLESLVTVGQTVTAGQPIARVGSTGLSSGSHLHWDVRILNTPVDPARWTQTVFP</sequence>